<dbReference type="Pfam" id="PF26639">
    <property type="entry name" value="Het-6_barrel"/>
    <property type="match status" value="1"/>
</dbReference>
<keyword evidence="3" id="KW-1185">Reference proteome</keyword>
<accession>A0A1L7XPA1</accession>
<dbReference type="STRING" id="576137.A0A1L7XPA1"/>
<proteinExistence type="predicted"/>
<reference evidence="2 3" key="1">
    <citation type="submission" date="2016-03" db="EMBL/GenBank/DDBJ databases">
        <authorList>
            <person name="Ploux O."/>
        </authorList>
    </citation>
    <scope>NUCLEOTIDE SEQUENCE [LARGE SCALE GENOMIC DNA]</scope>
    <source>
        <strain evidence="2 3">UAMH 11012</strain>
    </source>
</reference>
<feature type="domain" description="Heterokaryon incompatibility" evidence="1">
    <location>
        <begin position="47"/>
        <end position="229"/>
    </location>
</feature>
<gene>
    <name evidence="2" type="ORF">PAC_16760</name>
</gene>
<dbReference type="PANTHER" id="PTHR24148">
    <property type="entry name" value="ANKYRIN REPEAT DOMAIN-CONTAINING PROTEIN 39 HOMOLOG-RELATED"/>
    <property type="match status" value="1"/>
</dbReference>
<evidence type="ECO:0000313" key="3">
    <source>
        <dbReference type="Proteomes" id="UP000184330"/>
    </source>
</evidence>
<dbReference type="PANTHER" id="PTHR24148:SF73">
    <property type="entry name" value="HET DOMAIN PROTEIN (AFU_ORTHOLOGUE AFUA_8G01020)"/>
    <property type="match status" value="1"/>
</dbReference>
<dbReference type="AlphaFoldDB" id="A0A1L7XPA1"/>
<organism evidence="2 3">
    <name type="scientific">Phialocephala subalpina</name>
    <dbReference type="NCBI Taxonomy" id="576137"/>
    <lineage>
        <taxon>Eukaryota</taxon>
        <taxon>Fungi</taxon>
        <taxon>Dikarya</taxon>
        <taxon>Ascomycota</taxon>
        <taxon>Pezizomycotina</taxon>
        <taxon>Leotiomycetes</taxon>
        <taxon>Helotiales</taxon>
        <taxon>Mollisiaceae</taxon>
        <taxon>Phialocephala</taxon>
        <taxon>Phialocephala fortinii species complex</taxon>
    </lineage>
</organism>
<evidence type="ECO:0000313" key="2">
    <source>
        <dbReference type="EMBL" id="CZR66859.1"/>
    </source>
</evidence>
<dbReference type="EMBL" id="FJOG01000040">
    <property type="protein sequence ID" value="CZR66859.1"/>
    <property type="molecule type" value="Genomic_DNA"/>
</dbReference>
<dbReference type="InterPro" id="IPR010730">
    <property type="entry name" value="HET"/>
</dbReference>
<dbReference type="OrthoDB" id="2157530at2759"/>
<dbReference type="Pfam" id="PF06985">
    <property type="entry name" value="HET"/>
    <property type="match status" value="1"/>
</dbReference>
<sequence length="602" mass="68866">MSTHQYQYNPLNVSTHEIRIVHILPGAWGEDIACELRTTSLDGAPIYQTLSYVWGDASITKPILVDGSRFEVTANLYAALKRLRCATTKRVIWIDALCINQRDNEEKTSQVMLMQRIYEGCAEVLIWLGDWDVDEPVDERTIEDTQDELEQFFQAVTFDEEAFSQFEPKRRDLMVAFAIVKTLESGGHIDERPWFRCKSTESRLFEGGSAALTKLMNVPYWNRIWVVQEMRLPQSAIVVCGSISMSWSVFTNANNNWNLHHDCCEDALIRGEDTVVGVLTEIMVTVMNVMDEQMDVFRTLLLHSHRQATDPRDKVYGLLSICRRRDDDIKGGRFVPDYTIPKELLFPKLTMQLIESTGCLKVLTGTYFHQGIPSWVADWSVSPSIMEVAREHTRLRQYDLYNAMVGDIGQAKYELSSLMTVKQVLRLAGKEVDTEQPYAGGGAWEDAYWRTLRVDITETIGGYLRRAEAEDKARHDFLFDIREGMEEEIQEMFFQRANIDDFGTIYNAVKDRRFFITQRGYLGFAPENTQIGDEVYVINGSKVPFVLRRLNKTYELESRTDESIIPDVPAFNLIGNCYVHGIMDGEAASGVDGKEAKDLILC</sequence>
<evidence type="ECO:0000259" key="1">
    <source>
        <dbReference type="Pfam" id="PF06985"/>
    </source>
</evidence>
<dbReference type="InterPro" id="IPR052895">
    <property type="entry name" value="HetReg/Transcr_Mod"/>
</dbReference>
<dbReference type="Proteomes" id="UP000184330">
    <property type="component" value="Unassembled WGS sequence"/>
</dbReference>
<name>A0A1L7XPA1_9HELO</name>
<protein>
    <recommendedName>
        <fullName evidence="1">Heterokaryon incompatibility domain-containing protein</fullName>
    </recommendedName>
</protein>